<evidence type="ECO:0000313" key="4">
    <source>
        <dbReference type="Proteomes" id="UP001169491"/>
    </source>
</evidence>
<organism evidence="2 5">
    <name type="scientific">Pseudidiomarina terrestris</name>
    <dbReference type="NCBI Taxonomy" id="2820060"/>
    <lineage>
        <taxon>Bacteria</taxon>
        <taxon>Pseudomonadati</taxon>
        <taxon>Pseudomonadota</taxon>
        <taxon>Gammaproteobacteria</taxon>
        <taxon>Alteromonadales</taxon>
        <taxon>Idiomarinaceae</taxon>
        <taxon>Pseudidiomarina</taxon>
    </lineage>
</organism>
<dbReference type="InterPro" id="IPR025566">
    <property type="entry name" value="DUF4331"/>
</dbReference>
<dbReference type="AlphaFoldDB" id="A0AAW7R096"/>
<accession>A0AAW7R096</accession>
<keyword evidence="4" id="KW-1185">Reference proteome</keyword>
<dbReference type="RefSeq" id="WP_301774505.1">
    <property type="nucleotide sequence ID" value="NZ_JAGGJB010000003.1"/>
</dbReference>
<name>A0AAW7R096_9GAMM</name>
<dbReference type="Pfam" id="PF14224">
    <property type="entry name" value="DUF4331"/>
    <property type="match status" value="1"/>
</dbReference>
<comment type="caution">
    <text evidence="2">The sequence shown here is derived from an EMBL/GenBank/DDBJ whole genome shotgun (WGS) entry which is preliminary data.</text>
</comment>
<dbReference type="Proteomes" id="UP001169491">
    <property type="component" value="Unassembled WGS sequence"/>
</dbReference>
<keyword evidence="1" id="KW-0732">Signal</keyword>
<evidence type="ECO:0000313" key="5">
    <source>
        <dbReference type="Proteomes" id="UP001169492"/>
    </source>
</evidence>
<sequence length="538" mass="56543">MNNINRNTSRGATAKKSCVALAVTTLLLGGAAQASSHREAPNITRFPTVDSTDFYLFNSYETGREGYITAIANYVPLQDAYGGPNYFAMDPAAVYAIHIDADGDAVEDYTFEFRFQQDQPNGGVKLTVGPEGDTREVSVPLKHIGGVSAGDNSALNFRETYQVELVSGPQDSGSRSAVNGASGEMEFVKPYAYVGDKTFGNPSAYQDYADQYVYDINIPNCSSPGRVFVGQRKDPFTVNLGETFDLVNYVPVEGDSAPGAGDGGGFPGGITQDTANDDLADKNVNTIALELPTDCVTASGNGVIGAWTTASLPQARILNPEADLAKPEVNGGALVQVSRLGSPLVNELVIGLDAKDTFSGAAPSADGQFADFVTHPTLPVILDLLFRDAVNATLGTNFETIAPTNYPREDLVAAFLTGFPGVNQQATVTPSEMLRLNTAIPATPAMLQSPYGVAGDDLAGFPNGRRPGDDVVDIALRVVMGALCHDIPVNGTPTNLGYCAPEDANVGFAPFTDGAPIDASFVDSSFPYLITPISGSAE</sequence>
<gene>
    <name evidence="2" type="ORF">J6I90_06670</name>
    <name evidence="3" type="ORF">J6I92_04635</name>
</gene>
<evidence type="ECO:0000256" key="1">
    <source>
        <dbReference type="SAM" id="SignalP"/>
    </source>
</evidence>
<proteinExistence type="predicted"/>
<evidence type="ECO:0000313" key="2">
    <source>
        <dbReference type="EMBL" id="MDN7124560.1"/>
    </source>
</evidence>
<feature type="signal peptide" evidence="1">
    <location>
        <begin position="1"/>
        <end position="34"/>
    </location>
</feature>
<dbReference type="EMBL" id="JAGGJB010000003">
    <property type="protein sequence ID" value="MDN7124560.1"/>
    <property type="molecule type" value="Genomic_DNA"/>
</dbReference>
<dbReference type="Proteomes" id="UP001169492">
    <property type="component" value="Unassembled WGS sequence"/>
</dbReference>
<reference evidence="4 5" key="1">
    <citation type="submission" date="2021-03" db="EMBL/GenBank/DDBJ databases">
        <title>Pseudidiomarina terrestris, a new bacterium isolated from saline soil.</title>
        <authorList>
            <person name="Galisteo C."/>
            <person name="De La Haba R."/>
            <person name="Sanchez-Porro C."/>
            <person name="Ventosa A."/>
        </authorList>
    </citation>
    <scope>NUCLEOTIDE SEQUENCE [LARGE SCALE GENOMIC DNA]</scope>
    <source>
        <strain evidence="2 5">1APP75-32.1</strain>
        <strain evidence="4">1APR75-15</strain>
        <strain evidence="3">1ASR75-15</strain>
    </source>
</reference>
<dbReference type="EMBL" id="JAGGJC010000001">
    <property type="protein sequence ID" value="MDN7129149.1"/>
    <property type="molecule type" value="Genomic_DNA"/>
</dbReference>
<evidence type="ECO:0000313" key="3">
    <source>
        <dbReference type="EMBL" id="MDN7129149.1"/>
    </source>
</evidence>
<feature type="chain" id="PRO_5043375689" evidence="1">
    <location>
        <begin position="35"/>
        <end position="538"/>
    </location>
</feature>
<protein>
    <submittedName>
        <fullName evidence="2">DUF4331 domain-containing protein</fullName>
    </submittedName>
</protein>